<evidence type="ECO:0000256" key="2">
    <source>
        <dbReference type="ARBA" id="ARBA00005803"/>
    </source>
</evidence>
<feature type="compositionally biased region" description="Basic residues" evidence="8">
    <location>
        <begin position="112"/>
        <end position="122"/>
    </location>
</feature>
<protein>
    <recommendedName>
        <fullName evidence="14">E3 ubiquitin-protein ligase Mdm2</fullName>
    </recommendedName>
</protein>
<keyword evidence="13" id="KW-1185">Reference proteome</keyword>
<feature type="domain" description="RanBP2-type" evidence="10">
    <location>
        <begin position="260"/>
        <end position="289"/>
    </location>
</feature>
<reference evidence="13" key="1">
    <citation type="submission" date="2020-03" db="EMBL/GenBank/DDBJ databases">
        <title>Evolution of repeat sequences and sex chromosomes of tilapia species revealed by chromosome-level genomes.</title>
        <authorList>
            <person name="Xu L."/>
            <person name="Tao W."/>
            <person name="Wang D."/>
            <person name="Zhou Q."/>
        </authorList>
    </citation>
    <scope>NUCLEOTIDE SEQUENCE [LARGE SCALE GENOMIC DNA]</scope>
    <source>
        <strain evidence="13">Israel</strain>
    </source>
</reference>
<gene>
    <name evidence="12" type="primary">MDM2</name>
</gene>
<keyword evidence="3" id="KW-0479">Metal-binding</keyword>
<dbReference type="PIRSF" id="PIRSF006748">
    <property type="entry name" value="p53_MDM_2/4"/>
    <property type="match status" value="1"/>
</dbReference>
<evidence type="ECO:0008006" key="14">
    <source>
        <dbReference type="Google" id="ProtNLM"/>
    </source>
</evidence>
<dbReference type="Gene3D" id="1.10.245.10">
    <property type="entry name" value="SWIB/MDM2 domain"/>
    <property type="match status" value="1"/>
</dbReference>
<keyword evidence="4 7" id="KW-0863">Zinc-finger</keyword>
<evidence type="ECO:0000256" key="5">
    <source>
        <dbReference type="ARBA" id="ARBA00022833"/>
    </source>
</evidence>
<dbReference type="GO" id="GO:0016567">
    <property type="term" value="P:protein ubiquitination"/>
    <property type="evidence" value="ECO:0007669"/>
    <property type="project" value="TreeGrafter"/>
</dbReference>
<dbReference type="GO" id="GO:0010468">
    <property type="term" value="P:regulation of gene expression"/>
    <property type="evidence" value="ECO:0007669"/>
    <property type="project" value="TreeGrafter"/>
</dbReference>
<feature type="compositionally biased region" description="Basic and acidic residues" evidence="8">
    <location>
        <begin position="94"/>
        <end position="111"/>
    </location>
</feature>
<evidence type="ECO:0000256" key="8">
    <source>
        <dbReference type="SAM" id="MobiDB-lite"/>
    </source>
</evidence>
<dbReference type="InterPro" id="IPR016495">
    <property type="entry name" value="p53_neg-reg_MDM_2/4"/>
</dbReference>
<dbReference type="CDD" id="cd16783">
    <property type="entry name" value="mRING-HC-C2H2C4_MDM2"/>
    <property type="match status" value="1"/>
</dbReference>
<dbReference type="PROSITE" id="PS50089">
    <property type="entry name" value="ZF_RING_2"/>
    <property type="match status" value="1"/>
</dbReference>
<feature type="region of interest" description="Disordered" evidence="8">
    <location>
        <begin position="77"/>
        <end position="159"/>
    </location>
</feature>
<dbReference type="PROSITE" id="PS51925">
    <property type="entry name" value="SWIB_MDM2"/>
    <property type="match status" value="1"/>
</dbReference>
<dbReference type="SUPFAM" id="SSF47592">
    <property type="entry name" value="SWIB/MDM2 domain"/>
    <property type="match status" value="2"/>
</dbReference>
<dbReference type="Ensembl" id="ENSOABT00000068274.1">
    <property type="protein sequence ID" value="ENSOABP00000061598.1"/>
    <property type="gene ID" value="ENSOABG00000007863.2"/>
</dbReference>
<evidence type="ECO:0000256" key="6">
    <source>
        <dbReference type="ARBA" id="ARBA00023242"/>
    </source>
</evidence>
<dbReference type="PANTHER" id="PTHR46858:SF13">
    <property type="entry name" value="E3 UBIQUITIN-PROTEIN LIGASE MDM2"/>
    <property type="match status" value="1"/>
</dbReference>
<evidence type="ECO:0000313" key="12">
    <source>
        <dbReference type="Ensembl" id="ENSOABP00000061598.1"/>
    </source>
</evidence>
<evidence type="ECO:0000256" key="4">
    <source>
        <dbReference type="ARBA" id="ARBA00022771"/>
    </source>
</evidence>
<dbReference type="GO" id="GO:0051726">
    <property type="term" value="P:regulation of cell cycle"/>
    <property type="evidence" value="ECO:0007669"/>
    <property type="project" value="InterPro"/>
</dbReference>
<feature type="compositionally biased region" description="Low complexity" evidence="8">
    <location>
        <begin position="345"/>
        <end position="424"/>
    </location>
</feature>
<feature type="region of interest" description="Disordered" evidence="8">
    <location>
        <begin position="178"/>
        <end position="211"/>
    </location>
</feature>
<keyword evidence="6" id="KW-0539">Nucleus</keyword>
<evidence type="ECO:0000259" key="10">
    <source>
        <dbReference type="PROSITE" id="PS50199"/>
    </source>
</evidence>
<dbReference type="AlphaFoldDB" id="A0AAZ1X1J9"/>
<feature type="domain" description="RING-type" evidence="9">
    <location>
        <begin position="446"/>
        <end position="487"/>
    </location>
</feature>
<dbReference type="GO" id="GO:0042802">
    <property type="term" value="F:identical protein binding"/>
    <property type="evidence" value="ECO:0007669"/>
    <property type="project" value="InterPro"/>
</dbReference>
<evidence type="ECO:0000256" key="7">
    <source>
        <dbReference type="PROSITE-ProRule" id="PRU00322"/>
    </source>
</evidence>
<dbReference type="InterPro" id="IPR013083">
    <property type="entry name" value="Znf_RING/FYVE/PHD"/>
</dbReference>
<reference evidence="12" key="2">
    <citation type="submission" date="2025-08" db="UniProtKB">
        <authorList>
            <consortium name="Ensembl"/>
        </authorList>
    </citation>
    <scope>IDENTIFICATION</scope>
</reference>
<evidence type="ECO:0000313" key="13">
    <source>
        <dbReference type="Proteomes" id="UP000472276"/>
    </source>
</evidence>
<feature type="compositionally biased region" description="Acidic residues" evidence="8">
    <location>
        <begin position="136"/>
        <end position="149"/>
    </location>
</feature>
<comment type="subcellular location">
    <subcellularLocation>
        <location evidence="1">Nucleus</location>
    </subcellularLocation>
</comment>
<dbReference type="InterPro" id="IPR044080">
    <property type="entry name" value="MDM2_mRING-HC-C2H2C4"/>
</dbReference>
<dbReference type="InterPro" id="IPR001876">
    <property type="entry name" value="Znf_RanBP2"/>
</dbReference>
<dbReference type="InterPro" id="IPR036443">
    <property type="entry name" value="Znf_RanBP2_sf"/>
</dbReference>
<dbReference type="GO" id="GO:0002039">
    <property type="term" value="F:p53 binding"/>
    <property type="evidence" value="ECO:0007669"/>
    <property type="project" value="TreeGrafter"/>
</dbReference>
<keyword evidence="5" id="KW-0862">Zinc</keyword>
<dbReference type="GO" id="GO:0005634">
    <property type="term" value="C:nucleus"/>
    <property type="evidence" value="ECO:0007669"/>
    <property type="project" value="UniProtKB-SubCell"/>
</dbReference>
<evidence type="ECO:0000256" key="3">
    <source>
        <dbReference type="ARBA" id="ARBA00022723"/>
    </source>
</evidence>
<evidence type="ECO:0000256" key="1">
    <source>
        <dbReference type="ARBA" id="ARBA00004123"/>
    </source>
</evidence>
<dbReference type="InterPro" id="IPR001841">
    <property type="entry name" value="Znf_RING"/>
</dbReference>
<feature type="region of interest" description="Disordered" evidence="8">
    <location>
        <begin position="297"/>
        <end position="430"/>
    </location>
</feature>
<proteinExistence type="inferred from homology"/>
<organism evidence="12 13">
    <name type="scientific">Oreochromis aureus</name>
    <name type="common">Israeli tilapia</name>
    <name type="synonym">Chromis aureus</name>
    <dbReference type="NCBI Taxonomy" id="47969"/>
    <lineage>
        <taxon>Eukaryota</taxon>
        <taxon>Metazoa</taxon>
        <taxon>Chordata</taxon>
        <taxon>Craniata</taxon>
        <taxon>Vertebrata</taxon>
        <taxon>Euteleostomi</taxon>
        <taxon>Actinopterygii</taxon>
        <taxon>Neopterygii</taxon>
        <taxon>Teleostei</taxon>
        <taxon>Neoteleostei</taxon>
        <taxon>Acanthomorphata</taxon>
        <taxon>Ovalentaria</taxon>
        <taxon>Cichlomorphae</taxon>
        <taxon>Cichliformes</taxon>
        <taxon>Cichlidae</taxon>
        <taxon>African cichlids</taxon>
        <taxon>Pseudocrenilabrinae</taxon>
        <taxon>Oreochromini</taxon>
        <taxon>Oreochromis</taxon>
    </lineage>
</organism>
<feature type="compositionally biased region" description="Low complexity" evidence="8">
    <location>
        <begin position="78"/>
        <end position="92"/>
    </location>
</feature>
<name>A0AAZ1X1J9_OREAU</name>
<feature type="compositionally biased region" description="Low complexity" evidence="8">
    <location>
        <begin position="185"/>
        <end position="205"/>
    </location>
</feature>
<dbReference type="PANTHER" id="PTHR46858">
    <property type="entry name" value="OS05G0521000 PROTEIN"/>
    <property type="match status" value="1"/>
</dbReference>
<dbReference type="PROSITE" id="PS01358">
    <property type="entry name" value="ZF_RANBP2_1"/>
    <property type="match status" value="1"/>
</dbReference>
<dbReference type="Pfam" id="PF13920">
    <property type="entry name" value="zf-C3HC4_3"/>
    <property type="match status" value="1"/>
</dbReference>
<evidence type="ECO:0000259" key="9">
    <source>
        <dbReference type="PROSITE" id="PS50089"/>
    </source>
</evidence>
<comment type="similarity">
    <text evidence="2">Belongs to the MDM2/MDM4 family.</text>
</comment>
<dbReference type="PROSITE" id="PS50199">
    <property type="entry name" value="ZF_RANBP2_2"/>
    <property type="match status" value="1"/>
</dbReference>
<dbReference type="Gene3D" id="2.30.30.380">
    <property type="entry name" value="Zn-finger domain of Sec23/24"/>
    <property type="match status" value="1"/>
</dbReference>
<dbReference type="GO" id="GO:0043066">
    <property type="term" value="P:negative regulation of apoptotic process"/>
    <property type="evidence" value="ECO:0007669"/>
    <property type="project" value="InterPro"/>
</dbReference>
<evidence type="ECO:0000259" key="11">
    <source>
        <dbReference type="PROSITE" id="PS51925"/>
    </source>
</evidence>
<dbReference type="GO" id="GO:0061630">
    <property type="term" value="F:ubiquitin protein ligase activity"/>
    <property type="evidence" value="ECO:0007669"/>
    <property type="project" value="InterPro"/>
</dbReference>
<dbReference type="SUPFAM" id="SSF90209">
    <property type="entry name" value="Ran binding protein zinc finger-like"/>
    <property type="match status" value="1"/>
</dbReference>
<dbReference type="Gene3D" id="3.30.40.10">
    <property type="entry name" value="Zinc/RING finger domain, C3HC4 (zinc finger)"/>
    <property type="match status" value="1"/>
</dbReference>
<dbReference type="InterPro" id="IPR036885">
    <property type="entry name" value="SWIB_MDM2_dom_sf"/>
</dbReference>
<sequence length="499" mass="55089">MSADSDTNTWSAEDDNKLVMFYLGQYIIQKQLYDQKQQHIVHCAQDALGRVLGVDSFSVKEPRVLFAMITKNLVAVRSPESTTSLSEPHSSSQTDRRTEAAETEGRSSSPDRRRRRRRRRWSCRSNEPGPSHSVDNEDVEEDSEEDEEEGGTKRRRSDSYSLTFDDSLSWCVIGGLGSGRERHSSQSSDSHSTSGRSEVTDAASDSDSDNFSVEFEVESIDSDDYNEDDASLSADDQVYEVTIFEADDDDSFDEDTEITEADYWRCAKCDELNPPLPRNCLRCWDLRQDWLPEVSVNCTSSSPKALPTKPTNLLAAKEPPGSDVEENGVDVPDGKRLKTPPPLHSQCASDSTCSSAAADSASSAPNSQDLLSCSQPSSSYSQEKLWTPESQPSSSSYSSSIDSQELLSPSPAPAAAQAAPPTTQVPDMERSMSAEWRLPDSCLDPCLICQSRPKNGCIVHGRTGHLMSCYVCARKLKKRNKLCPVCRLPIQSVILTYLS</sequence>
<accession>A0AAZ1X1J9</accession>
<reference evidence="12" key="3">
    <citation type="submission" date="2025-09" db="UniProtKB">
        <authorList>
            <consortium name="Ensembl"/>
        </authorList>
    </citation>
    <scope>IDENTIFICATION</scope>
</reference>
<dbReference type="SUPFAM" id="SSF57850">
    <property type="entry name" value="RING/U-box"/>
    <property type="match status" value="1"/>
</dbReference>
<dbReference type="GO" id="GO:0008270">
    <property type="term" value="F:zinc ion binding"/>
    <property type="evidence" value="ECO:0007669"/>
    <property type="project" value="UniProtKB-KW"/>
</dbReference>
<dbReference type="Proteomes" id="UP000472276">
    <property type="component" value="Unassembled WGS sequence"/>
</dbReference>
<feature type="domain" description="DM2" evidence="11">
    <location>
        <begin position="1"/>
        <end position="75"/>
    </location>
</feature>
<dbReference type="InterPro" id="IPR003121">
    <property type="entry name" value="SWIB_MDM2_domain"/>
</dbReference>